<proteinExistence type="predicted"/>
<dbReference type="Proteomes" id="UP001596445">
    <property type="component" value="Unassembled WGS sequence"/>
</dbReference>
<dbReference type="RefSeq" id="WP_267162344.1">
    <property type="nucleotide sequence ID" value="NZ_CP112972.1"/>
</dbReference>
<comment type="caution">
    <text evidence="1">The sequence shown here is derived from an EMBL/GenBank/DDBJ whole genome shotgun (WGS) entry which is preliminary data.</text>
</comment>
<dbReference type="GeneID" id="76631735"/>
<protein>
    <recommendedName>
        <fullName evidence="3">Small CPxCG-related zinc finger protein</fullName>
    </recommendedName>
</protein>
<keyword evidence="2" id="KW-1185">Reference proteome</keyword>
<evidence type="ECO:0000313" key="2">
    <source>
        <dbReference type="Proteomes" id="UP001596445"/>
    </source>
</evidence>
<evidence type="ECO:0008006" key="3">
    <source>
        <dbReference type="Google" id="ProtNLM"/>
    </source>
</evidence>
<name>A0ABD5W4A4_9EURY</name>
<dbReference type="AlphaFoldDB" id="A0ABD5W4A4"/>
<organism evidence="1 2">
    <name type="scientific">Halovenus salina</name>
    <dbReference type="NCBI Taxonomy" id="1510225"/>
    <lineage>
        <taxon>Archaea</taxon>
        <taxon>Methanobacteriati</taxon>
        <taxon>Methanobacteriota</taxon>
        <taxon>Stenosarchaea group</taxon>
        <taxon>Halobacteria</taxon>
        <taxon>Halobacteriales</taxon>
        <taxon>Haloarculaceae</taxon>
        <taxon>Halovenus</taxon>
    </lineage>
</organism>
<dbReference type="Pfam" id="PF24441">
    <property type="entry name" value="DUF7560"/>
    <property type="match status" value="1"/>
</dbReference>
<accession>A0ABD5W4A4</accession>
<dbReference type="InterPro" id="IPR055982">
    <property type="entry name" value="DUF7560"/>
</dbReference>
<sequence>MAVSRNQTFACPKCGEQFPVTESTRDALLQNGCPRCTARVSAEHISG</sequence>
<dbReference type="EMBL" id="JBHSZI010000001">
    <property type="protein sequence ID" value="MFC7059564.1"/>
    <property type="molecule type" value="Genomic_DNA"/>
</dbReference>
<reference evidence="1 2" key="1">
    <citation type="journal article" date="2019" name="Int. J. Syst. Evol. Microbiol.">
        <title>The Global Catalogue of Microorganisms (GCM) 10K type strain sequencing project: providing services to taxonomists for standard genome sequencing and annotation.</title>
        <authorList>
            <consortium name="The Broad Institute Genomics Platform"/>
            <consortium name="The Broad Institute Genome Sequencing Center for Infectious Disease"/>
            <person name="Wu L."/>
            <person name="Ma J."/>
        </authorList>
    </citation>
    <scope>NUCLEOTIDE SEQUENCE [LARGE SCALE GENOMIC DNA]</scope>
    <source>
        <strain evidence="1 2">JCM 30072</strain>
    </source>
</reference>
<gene>
    <name evidence="1" type="ORF">ACFQQG_16965</name>
</gene>
<evidence type="ECO:0000313" key="1">
    <source>
        <dbReference type="EMBL" id="MFC7059564.1"/>
    </source>
</evidence>